<keyword evidence="6" id="KW-0902">Two-component regulatory system</keyword>
<dbReference type="CDD" id="cd00082">
    <property type="entry name" value="HisKA"/>
    <property type="match status" value="1"/>
</dbReference>
<evidence type="ECO:0000256" key="4">
    <source>
        <dbReference type="ARBA" id="ARBA00022679"/>
    </source>
</evidence>
<dbReference type="NCBIfam" id="TIGR00229">
    <property type="entry name" value="sensory_box"/>
    <property type="match status" value="1"/>
</dbReference>
<dbReference type="PROSITE" id="PS50113">
    <property type="entry name" value="PAC"/>
    <property type="match status" value="1"/>
</dbReference>
<dbReference type="InterPro" id="IPR005467">
    <property type="entry name" value="His_kinase_dom"/>
</dbReference>
<dbReference type="PANTHER" id="PTHR43711:SF26">
    <property type="entry name" value="SENSOR HISTIDINE KINASE RCSC"/>
    <property type="match status" value="1"/>
</dbReference>
<evidence type="ECO:0000256" key="6">
    <source>
        <dbReference type="ARBA" id="ARBA00023012"/>
    </source>
</evidence>
<evidence type="ECO:0000256" key="7">
    <source>
        <dbReference type="SAM" id="Coils"/>
    </source>
</evidence>
<evidence type="ECO:0000256" key="2">
    <source>
        <dbReference type="ARBA" id="ARBA00012438"/>
    </source>
</evidence>
<feature type="coiled-coil region" evidence="7">
    <location>
        <begin position="246"/>
        <end position="273"/>
    </location>
</feature>
<dbReference type="InterPro" id="IPR036890">
    <property type="entry name" value="HATPase_C_sf"/>
</dbReference>
<name>A0A161XH02_9CLOT</name>
<dbReference type="InterPro" id="IPR000014">
    <property type="entry name" value="PAS"/>
</dbReference>
<dbReference type="STRING" id="1121326.CLMAG_09690"/>
<feature type="domain" description="PAC" evidence="9">
    <location>
        <begin position="195"/>
        <end position="248"/>
    </location>
</feature>
<dbReference type="PROSITE" id="PS50109">
    <property type="entry name" value="HIS_KIN"/>
    <property type="match status" value="1"/>
</dbReference>
<dbReference type="Gene3D" id="3.30.565.10">
    <property type="entry name" value="Histidine kinase-like ATPase, C-terminal domain"/>
    <property type="match status" value="1"/>
</dbReference>
<evidence type="ECO:0000313" key="11">
    <source>
        <dbReference type="Proteomes" id="UP000076603"/>
    </source>
</evidence>
<feature type="domain" description="Histidine kinase" evidence="8">
    <location>
        <begin position="277"/>
        <end position="469"/>
    </location>
</feature>
<evidence type="ECO:0000256" key="5">
    <source>
        <dbReference type="ARBA" id="ARBA00022777"/>
    </source>
</evidence>
<sequence length="469" mass="53476">MTDGLLLLDKNYKLTMLNKAAEDSFYKPEDIINSKGSHSDVRYYDKDGNELNINDLPGRRMLKGEKVNGFFVTVKMPDNTVYYSINGRPIYSEEGEIDYAVLCMRDISEKVKYEQDMLTQKEMLEAILDNMQETLMVFDKNDKYLIVNKKGRERINNVTLNTIDDSSKFAETCYINGNIIPIEYRPVHSIKAGETIKEIILTYKLDGEQHYSNIGGTPIFDKDNNFMYGIISGRDITDFIHNQQALQESQEKLFKAEQEKREALENAMKMKDEFLSMISHELRTPLNVIITAIQAINYICYKELSDSGKKYIGMISQNNFRQLRLVNNLLDITRANAGSIKISKKNIDIVFLTKAIIDSVYSYASNKGITINFTSSFNNKIIAIDDEKYERILLDLLSNAIKFTTSGKFVVVNLCSIQESICIEVKDNEIGIPANKMDIIFERFGQVDSSLSRQAEGTGIGLSLVKKFV</sequence>
<protein>
    <recommendedName>
        <fullName evidence="2">histidine kinase</fullName>
        <ecNumber evidence="2">2.7.13.3</ecNumber>
    </recommendedName>
</protein>
<dbReference type="EC" id="2.7.13.3" evidence="2"/>
<dbReference type="Pfam" id="PF00512">
    <property type="entry name" value="HisKA"/>
    <property type="match status" value="1"/>
</dbReference>
<dbReference type="Pfam" id="PF13426">
    <property type="entry name" value="PAS_9"/>
    <property type="match status" value="2"/>
</dbReference>
<evidence type="ECO:0000259" key="8">
    <source>
        <dbReference type="PROSITE" id="PS50109"/>
    </source>
</evidence>
<dbReference type="SUPFAM" id="SSF55785">
    <property type="entry name" value="PYP-like sensor domain (PAS domain)"/>
    <property type="match status" value="2"/>
</dbReference>
<dbReference type="InterPro" id="IPR036097">
    <property type="entry name" value="HisK_dim/P_sf"/>
</dbReference>
<dbReference type="InterPro" id="IPR003661">
    <property type="entry name" value="HisK_dim/P_dom"/>
</dbReference>
<dbReference type="InterPro" id="IPR050736">
    <property type="entry name" value="Sensor_HK_Regulatory"/>
</dbReference>
<dbReference type="SMART" id="SM00388">
    <property type="entry name" value="HisKA"/>
    <property type="match status" value="1"/>
</dbReference>
<keyword evidence="5 10" id="KW-0418">Kinase</keyword>
<gene>
    <name evidence="10" type="primary">tmoS_1</name>
    <name evidence="10" type="ORF">CLMAG_09690</name>
</gene>
<dbReference type="InterPro" id="IPR035965">
    <property type="entry name" value="PAS-like_dom_sf"/>
</dbReference>
<dbReference type="Gene3D" id="3.30.450.20">
    <property type="entry name" value="PAS domain"/>
    <property type="match status" value="2"/>
</dbReference>
<organism evidence="10 11">
    <name type="scientific">Clostridium magnum DSM 2767</name>
    <dbReference type="NCBI Taxonomy" id="1121326"/>
    <lineage>
        <taxon>Bacteria</taxon>
        <taxon>Bacillati</taxon>
        <taxon>Bacillota</taxon>
        <taxon>Clostridia</taxon>
        <taxon>Eubacteriales</taxon>
        <taxon>Clostridiaceae</taxon>
        <taxon>Clostridium</taxon>
    </lineage>
</organism>
<evidence type="ECO:0000313" key="10">
    <source>
        <dbReference type="EMBL" id="KZL93916.1"/>
    </source>
</evidence>
<dbReference type="OrthoDB" id="1927110at2"/>
<dbReference type="GO" id="GO:0000155">
    <property type="term" value="F:phosphorelay sensor kinase activity"/>
    <property type="evidence" value="ECO:0007669"/>
    <property type="project" value="InterPro"/>
</dbReference>
<dbReference type="InterPro" id="IPR004358">
    <property type="entry name" value="Sig_transdc_His_kin-like_C"/>
</dbReference>
<dbReference type="SUPFAM" id="SSF55874">
    <property type="entry name" value="ATPase domain of HSP90 chaperone/DNA topoisomerase II/histidine kinase"/>
    <property type="match status" value="1"/>
</dbReference>
<dbReference type="Gene3D" id="1.10.287.130">
    <property type="match status" value="1"/>
</dbReference>
<keyword evidence="11" id="KW-1185">Reference proteome</keyword>
<dbReference type="PATRIC" id="fig|1121326.3.peg.928"/>
<dbReference type="EMBL" id="LWAE01000001">
    <property type="protein sequence ID" value="KZL93916.1"/>
    <property type="molecule type" value="Genomic_DNA"/>
</dbReference>
<dbReference type="InterPro" id="IPR000700">
    <property type="entry name" value="PAS-assoc_C"/>
</dbReference>
<comment type="catalytic activity">
    <reaction evidence="1">
        <text>ATP + protein L-histidine = ADP + protein N-phospho-L-histidine.</text>
        <dbReference type="EC" id="2.7.13.3"/>
    </reaction>
</comment>
<keyword evidence="3" id="KW-0597">Phosphoprotein</keyword>
<proteinExistence type="predicted"/>
<evidence type="ECO:0000256" key="3">
    <source>
        <dbReference type="ARBA" id="ARBA00022553"/>
    </source>
</evidence>
<reference evidence="10 11" key="1">
    <citation type="submission" date="2016-04" db="EMBL/GenBank/DDBJ databases">
        <title>Genome sequence of Clostridium magnum DSM 2767.</title>
        <authorList>
            <person name="Poehlein A."/>
            <person name="Uhlig R."/>
            <person name="Fischer R."/>
            <person name="Bahl H."/>
            <person name="Daniel R."/>
        </authorList>
    </citation>
    <scope>NUCLEOTIDE SEQUENCE [LARGE SCALE GENOMIC DNA]</scope>
    <source>
        <strain evidence="10 11">DSM 2767</strain>
    </source>
</reference>
<dbReference type="Pfam" id="PF02518">
    <property type="entry name" value="HATPase_c"/>
    <property type="match status" value="1"/>
</dbReference>
<dbReference type="PRINTS" id="PR00344">
    <property type="entry name" value="BCTRLSENSOR"/>
</dbReference>
<dbReference type="InterPro" id="IPR003594">
    <property type="entry name" value="HATPase_dom"/>
</dbReference>
<comment type="caution">
    <text evidence="10">The sequence shown here is derived from an EMBL/GenBank/DDBJ whole genome shotgun (WGS) entry which is preliminary data.</text>
</comment>
<keyword evidence="7" id="KW-0175">Coiled coil</keyword>
<accession>A0A161XH02</accession>
<dbReference type="AlphaFoldDB" id="A0A161XH02"/>
<dbReference type="SUPFAM" id="SSF47384">
    <property type="entry name" value="Homodimeric domain of signal transducing histidine kinase"/>
    <property type="match status" value="1"/>
</dbReference>
<dbReference type="Proteomes" id="UP000076603">
    <property type="component" value="Unassembled WGS sequence"/>
</dbReference>
<evidence type="ECO:0000259" key="9">
    <source>
        <dbReference type="PROSITE" id="PS50113"/>
    </source>
</evidence>
<evidence type="ECO:0000256" key="1">
    <source>
        <dbReference type="ARBA" id="ARBA00000085"/>
    </source>
</evidence>
<dbReference type="SMART" id="SM00387">
    <property type="entry name" value="HATPase_c"/>
    <property type="match status" value="1"/>
</dbReference>
<dbReference type="PANTHER" id="PTHR43711">
    <property type="entry name" value="TWO-COMPONENT HISTIDINE KINASE"/>
    <property type="match status" value="1"/>
</dbReference>
<keyword evidence="4 10" id="KW-0808">Transferase</keyword>